<dbReference type="STRING" id="582672.SAMN05216360_107299"/>
<dbReference type="OrthoDB" id="8162693at2"/>
<dbReference type="Proteomes" id="UP000198704">
    <property type="component" value="Unassembled WGS sequence"/>
</dbReference>
<dbReference type="PANTHER" id="PTHR35849">
    <property type="entry name" value="BLR2341 PROTEIN"/>
    <property type="match status" value="1"/>
</dbReference>
<evidence type="ECO:0000313" key="3">
    <source>
        <dbReference type="Proteomes" id="UP000198704"/>
    </source>
</evidence>
<name>A0A1H0AQB8_9HYPH</name>
<dbReference type="Gene3D" id="3.30.750.24">
    <property type="entry name" value="STAS domain"/>
    <property type="match status" value="1"/>
</dbReference>
<dbReference type="PANTHER" id="PTHR35849:SF2">
    <property type="entry name" value="BLR2341 PROTEIN"/>
    <property type="match status" value="1"/>
</dbReference>
<dbReference type="InterPro" id="IPR052746">
    <property type="entry name" value="MlaB_ABC_Transporter"/>
</dbReference>
<dbReference type="InterPro" id="IPR002645">
    <property type="entry name" value="STAS_dom"/>
</dbReference>
<proteinExistence type="predicted"/>
<keyword evidence="3" id="KW-1185">Reference proteome</keyword>
<dbReference type="Pfam" id="PF13466">
    <property type="entry name" value="STAS_2"/>
    <property type="match status" value="1"/>
</dbReference>
<dbReference type="PROSITE" id="PS50801">
    <property type="entry name" value="STAS"/>
    <property type="match status" value="1"/>
</dbReference>
<dbReference type="InterPro" id="IPR058548">
    <property type="entry name" value="MlaB-like_STAS"/>
</dbReference>
<accession>A0A1H0AQB8</accession>
<dbReference type="SUPFAM" id="SSF52091">
    <property type="entry name" value="SpoIIaa-like"/>
    <property type="match status" value="1"/>
</dbReference>
<gene>
    <name evidence="2" type="ORF">SAMN05216360_107299</name>
</gene>
<dbReference type="RefSeq" id="WP_091716464.1">
    <property type="nucleotide sequence ID" value="NZ_FNHS01000007.1"/>
</dbReference>
<organism evidence="2 3">
    <name type="scientific">Methylobacterium phyllostachyos</name>
    <dbReference type="NCBI Taxonomy" id="582672"/>
    <lineage>
        <taxon>Bacteria</taxon>
        <taxon>Pseudomonadati</taxon>
        <taxon>Pseudomonadota</taxon>
        <taxon>Alphaproteobacteria</taxon>
        <taxon>Hyphomicrobiales</taxon>
        <taxon>Methylobacteriaceae</taxon>
        <taxon>Methylobacterium</taxon>
    </lineage>
</organism>
<protein>
    <submittedName>
        <fullName evidence="2">STAS domain-containing protein</fullName>
    </submittedName>
</protein>
<reference evidence="3" key="1">
    <citation type="submission" date="2016-10" db="EMBL/GenBank/DDBJ databases">
        <authorList>
            <person name="Varghese N."/>
            <person name="Submissions S."/>
        </authorList>
    </citation>
    <scope>NUCLEOTIDE SEQUENCE [LARGE SCALE GENOMIC DNA]</scope>
    <source>
        <strain evidence="3">BL47</strain>
    </source>
</reference>
<dbReference type="EMBL" id="FNHS01000007">
    <property type="protein sequence ID" value="SDN35591.1"/>
    <property type="molecule type" value="Genomic_DNA"/>
</dbReference>
<sequence>MSKSRTLRMPAQCDLRSVQQLRDEMLAAFGGDSPVTLDCTAVERADVAFVQLVLAAERSAARRGATLTLTNRTTGLDIAFRRAGLDPSAPPTPVL</sequence>
<evidence type="ECO:0000259" key="1">
    <source>
        <dbReference type="PROSITE" id="PS50801"/>
    </source>
</evidence>
<evidence type="ECO:0000313" key="2">
    <source>
        <dbReference type="EMBL" id="SDN35591.1"/>
    </source>
</evidence>
<dbReference type="AlphaFoldDB" id="A0A1H0AQB8"/>
<dbReference type="InterPro" id="IPR036513">
    <property type="entry name" value="STAS_dom_sf"/>
</dbReference>
<feature type="domain" description="STAS" evidence="1">
    <location>
        <begin position="1"/>
        <end position="95"/>
    </location>
</feature>